<name>A0A939GJM1_9BACT</name>
<evidence type="ECO:0000313" key="2">
    <source>
        <dbReference type="EMBL" id="MBO0937653.1"/>
    </source>
</evidence>
<feature type="region of interest" description="Disordered" evidence="1">
    <location>
        <begin position="81"/>
        <end position="109"/>
    </location>
</feature>
<accession>A0A939GJM1</accession>
<dbReference type="Proteomes" id="UP000664034">
    <property type="component" value="Unassembled WGS sequence"/>
</dbReference>
<organism evidence="2 3">
    <name type="scientific">Fibrella rubiginis</name>
    <dbReference type="NCBI Taxonomy" id="2817060"/>
    <lineage>
        <taxon>Bacteria</taxon>
        <taxon>Pseudomonadati</taxon>
        <taxon>Bacteroidota</taxon>
        <taxon>Cytophagia</taxon>
        <taxon>Cytophagales</taxon>
        <taxon>Spirosomataceae</taxon>
        <taxon>Fibrella</taxon>
    </lineage>
</organism>
<sequence>MITQPTSLPPSAAQPDLIPGIYNYCDSWCERCAFTTRCRSFQMQHPDGPTQQADPSASLVHQLTEALNLTKRYIEKLHHEQGASMAGSPAPHEQQQLEEQAVTPRRQAKEHPASRLALAYLTQTGAWLADEKGLLEQAGHRQLRDVQLGIRTEDEAMVLLNELKDAYEQIRWYRTLIPVKTTSALRLIDEPTDDGYLLDYYNGKAKLVLVSIDQSLAAWRTMIAFYPEKVDDLLDLLATLSQLKTHVEATFPEARSFQRPGLD</sequence>
<dbReference type="RefSeq" id="WP_207365193.1">
    <property type="nucleotide sequence ID" value="NZ_JAFMYV010000006.1"/>
</dbReference>
<proteinExistence type="predicted"/>
<evidence type="ECO:0000313" key="3">
    <source>
        <dbReference type="Proteomes" id="UP000664034"/>
    </source>
</evidence>
<reference evidence="2" key="1">
    <citation type="submission" date="2021-03" db="EMBL/GenBank/DDBJ databases">
        <title>Fibrella sp. HMF5335 genome sequencing and assembly.</title>
        <authorList>
            <person name="Kang H."/>
            <person name="Kim H."/>
            <person name="Bae S."/>
            <person name="Joh K."/>
        </authorList>
    </citation>
    <scope>NUCLEOTIDE SEQUENCE</scope>
    <source>
        <strain evidence="2">HMF5335</strain>
    </source>
</reference>
<dbReference type="AlphaFoldDB" id="A0A939GJM1"/>
<keyword evidence="3" id="KW-1185">Reference proteome</keyword>
<evidence type="ECO:0000256" key="1">
    <source>
        <dbReference type="SAM" id="MobiDB-lite"/>
    </source>
</evidence>
<dbReference type="EMBL" id="JAFMYV010000006">
    <property type="protein sequence ID" value="MBO0937653.1"/>
    <property type="molecule type" value="Genomic_DNA"/>
</dbReference>
<comment type="caution">
    <text evidence="2">The sequence shown here is derived from an EMBL/GenBank/DDBJ whole genome shotgun (WGS) entry which is preliminary data.</text>
</comment>
<protein>
    <submittedName>
        <fullName evidence="2">Uncharacterized protein</fullName>
    </submittedName>
</protein>
<gene>
    <name evidence="2" type="ORF">J2I47_13935</name>
</gene>